<dbReference type="Gene3D" id="3.90.1530.30">
    <property type="match status" value="1"/>
</dbReference>
<dbReference type="GO" id="GO:0007059">
    <property type="term" value="P:chromosome segregation"/>
    <property type="evidence" value="ECO:0007669"/>
    <property type="project" value="TreeGrafter"/>
</dbReference>
<accession>Q8KW84</accession>
<protein>
    <submittedName>
        <fullName evidence="3">RC106</fullName>
    </submittedName>
</protein>
<feature type="domain" description="ParB-like N-terminal" evidence="2">
    <location>
        <begin position="37"/>
        <end position="133"/>
    </location>
</feature>
<dbReference type="Pfam" id="PF02195">
    <property type="entry name" value="ParB_N"/>
    <property type="match status" value="1"/>
</dbReference>
<dbReference type="AlphaFoldDB" id="Q8KW84"/>
<reference evidence="3" key="1">
    <citation type="journal article" date="2003" name="Plasmid">
        <title>Nucleotide sequence based characterizations of two cryptic plasmids from the marine bacterium Ruegeria isolate PR1b.</title>
        <authorList>
            <person name="Zhong Z."/>
            <person name="Caspi R."/>
            <person name="Helinski D."/>
            <person name="Knauf V."/>
            <person name="Sykes S."/>
            <person name="O'Byrne C."/>
            <person name="Shea T.P."/>
            <person name="Wilkinson J.E."/>
            <person name="DeLoughery C."/>
            <person name="Toukdarian A."/>
        </authorList>
    </citation>
    <scope>NUCLEOTIDE SEQUENCE</scope>
    <source>
        <strain evidence="3">PR1b</strain>
        <plasmid evidence="3">pSD25</plasmid>
    </source>
</reference>
<geneLocation type="plasmid" evidence="3">
    <name>pSD25</name>
</geneLocation>
<feature type="region of interest" description="Disordered" evidence="1">
    <location>
        <begin position="468"/>
        <end position="507"/>
    </location>
</feature>
<proteinExistence type="predicted"/>
<dbReference type="EMBL" id="AF416331">
    <property type="protein sequence ID" value="AAN05179.1"/>
    <property type="molecule type" value="Genomic_DNA"/>
</dbReference>
<dbReference type="PANTHER" id="PTHR33375:SF7">
    <property type="entry name" value="CHROMOSOME 2-PARTITIONING PROTEIN PARB-RELATED"/>
    <property type="match status" value="1"/>
</dbReference>
<dbReference type="PANTHER" id="PTHR33375">
    <property type="entry name" value="CHROMOSOME-PARTITIONING PROTEIN PARB-RELATED"/>
    <property type="match status" value="1"/>
</dbReference>
<dbReference type="Gene3D" id="1.10.10.2830">
    <property type="match status" value="1"/>
</dbReference>
<feature type="region of interest" description="Disordered" evidence="1">
    <location>
        <begin position="1"/>
        <end position="26"/>
    </location>
</feature>
<dbReference type="SMART" id="SM00470">
    <property type="entry name" value="ParB"/>
    <property type="match status" value="1"/>
</dbReference>
<keyword evidence="3" id="KW-0614">Plasmid</keyword>
<evidence type="ECO:0000259" key="2">
    <source>
        <dbReference type="SMART" id="SM00470"/>
    </source>
</evidence>
<dbReference type="InterPro" id="IPR050336">
    <property type="entry name" value="Chromosome_partition/occlusion"/>
</dbReference>
<dbReference type="InterPro" id="IPR036086">
    <property type="entry name" value="ParB/Sulfiredoxin_sf"/>
</dbReference>
<dbReference type="SUPFAM" id="SSF110849">
    <property type="entry name" value="ParB/Sulfiredoxin"/>
    <property type="match status" value="1"/>
</dbReference>
<dbReference type="SUPFAM" id="SSF109709">
    <property type="entry name" value="KorB DNA-binding domain-like"/>
    <property type="match status" value="1"/>
</dbReference>
<dbReference type="GO" id="GO:0005694">
    <property type="term" value="C:chromosome"/>
    <property type="evidence" value="ECO:0007669"/>
    <property type="project" value="TreeGrafter"/>
</dbReference>
<organism evidence="3">
    <name type="scientific">Ruegeria sp. PR1b</name>
    <dbReference type="NCBI Taxonomy" id="185588"/>
    <lineage>
        <taxon>Bacteria</taxon>
        <taxon>Pseudomonadati</taxon>
        <taxon>Pseudomonadota</taxon>
        <taxon>Alphaproteobacteria</taxon>
        <taxon>Rhodobacterales</taxon>
        <taxon>Roseobacteraceae</taxon>
        <taxon>Ruegeria</taxon>
    </lineage>
</organism>
<dbReference type="CDD" id="cd16406">
    <property type="entry name" value="ParB_N_like"/>
    <property type="match status" value="1"/>
</dbReference>
<sequence>MTRMLTMAKTTTRPKPVTSKKTEAAGTATPYGAANIRLIPLDQLEPSRLNVRKVAPSASDDAELLASIRETGIKQNLVVHALSETRFAVDAGGRRLKALKQLAEDGVIPADHTVPCLVEDERNAVLTSATENLQRAAMHPADQFEAFDKMIGEGRSEDEIALKFGVSVDLVRRRLKLARVALEIIEQFRAGDLTLECVMAFTLTDDHDRQLAVWNAVKGGYHIHPQSIKRQLTETAHSANSALGRFVGIEAYETAGGVLLRDLFDDRASAHMENPDLLERLAIEKLQVAAKPFEVAWKWVEVHLSVDYGAFRSFGRVYPQDIEPDPDLLAEEERLIAREEELAAQNDGEDWTDAESEEYYAIEPRLREVEALQRERQPYADEDRAIAGVVLTIDHDGALRVEKGLVRPEDIRGGQVYRRRRPARRDGGGFRCQRHQRFLGLERRLRGSRSRADPDALALRRADAAPGGLAAGLPHYDRTSRRSGPLPHAAHGRQCASATILDPPRGR</sequence>
<evidence type="ECO:0000256" key="1">
    <source>
        <dbReference type="SAM" id="MobiDB-lite"/>
    </source>
</evidence>
<dbReference type="InterPro" id="IPR003115">
    <property type="entry name" value="ParB_N"/>
</dbReference>
<evidence type="ECO:0000313" key="3">
    <source>
        <dbReference type="EMBL" id="AAN05179.1"/>
    </source>
</evidence>
<name>Q8KW84_9RHOB</name>